<dbReference type="SMART" id="SM00533">
    <property type="entry name" value="MUTSd"/>
    <property type="match status" value="1"/>
</dbReference>
<organism evidence="6 7">
    <name type="scientific">Hypothenemus hampei</name>
    <name type="common">Coffee berry borer</name>
    <dbReference type="NCBI Taxonomy" id="57062"/>
    <lineage>
        <taxon>Eukaryota</taxon>
        <taxon>Metazoa</taxon>
        <taxon>Ecdysozoa</taxon>
        <taxon>Arthropoda</taxon>
        <taxon>Hexapoda</taxon>
        <taxon>Insecta</taxon>
        <taxon>Pterygota</taxon>
        <taxon>Neoptera</taxon>
        <taxon>Endopterygota</taxon>
        <taxon>Coleoptera</taxon>
        <taxon>Polyphaga</taxon>
        <taxon>Cucujiformia</taxon>
        <taxon>Curculionidae</taxon>
        <taxon>Scolytinae</taxon>
        <taxon>Hypothenemus</taxon>
    </lineage>
</organism>
<dbReference type="SUPFAM" id="SSF52540">
    <property type="entry name" value="P-loop containing nucleoside triphosphate hydrolases"/>
    <property type="match status" value="1"/>
</dbReference>
<evidence type="ECO:0000256" key="4">
    <source>
        <dbReference type="ARBA" id="ARBA00023125"/>
    </source>
</evidence>
<evidence type="ECO:0000313" key="6">
    <source>
        <dbReference type="EMBL" id="KAL1490888.1"/>
    </source>
</evidence>
<gene>
    <name evidence="6" type="ORF">ABEB36_011567</name>
</gene>
<dbReference type="Pfam" id="PF00488">
    <property type="entry name" value="MutS_V"/>
    <property type="match status" value="1"/>
</dbReference>
<keyword evidence="4" id="KW-0238">DNA-binding</keyword>
<dbReference type="SUPFAM" id="SSF48334">
    <property type="entry name" value="DNA repair protein MutS, domain III"/>
    <property type="match status" value="1"/>
</dbReference>
<sequence length="803" mass="91768">MNVYDSQNIYNHRQNIQGYSTDDDPSDHEFSESDVLLCLLNKNEKLGAAFYSFYEKTLNIYEEMMDVAPDYLMTSIVHREIKPKYILTFGNPTDPYVRMLIDFFNSADENTTTTSTVSRLPNNFFLTSQKGFTYESSKTIVSNINLASNILDKSDRKHDIFFPSFVNLDNRLSVIALGALYKYLEKHLSMFGLDPSGQHFLHIQQITLKNRVMLDNQLFRNLQIFAQKYHDSSFKHGQESSLREALSIYKLFSCGCKSKMGQSLLREILQSPLRDRCELEKRLDFISFAQHPNNLEFITSIQNNIKPFKNIGCVSLILGKIHNGRASNRDWKALHEMIYHTIFINDISSGYRDKSDLLCELSEAITENLLALHDSISRALDFNAAVKKGRPVIKFGLDETLDAKLLRQQDLAKHLTAAARLAINDLPDYINECKVLYLPEMGHLMVIKEWEPNCTPEQLEYLGYKFMFCIEGIIHYKTPLCVELDKRVGDINSEIIDHENRILRRLSGFTLKYNKDIRHAIKLIGKIDCLIAIAKVAHQNNYIKPTLNNNGIHEINSCRHPLMEHMLNGFKSNDYYSGGGHGRVKILTGANGSGKSIFLKEILLTIYLAHVGCYVPAEKANISVLDSLHCGMFMSESVVLKLSSFMMDVTQTSQILRYAGPNSFIVLDEFGRSTLGDDGLCLLAGFLKYFLDKKELCPHIIIATHLQRITHLWPESRYLEHLKTDYTIVNGDLCFLYKISKGISSSLAFEVVSMIHGEQTANRAKYYMEILQNPKFAQLPESTKELQQKCLMTNFDLEPGNIN</sequence>
<evidence type="ECO:0000256" key="1">
    <source>
        <dbReference type="ARBA" id="ARBA00006271"/>
    </source>
</evidence>
<dbReference type="PANTHER" id="PTHR11361:SF20">
    <property type="entry name" value="MUTS PROTEIN HOMOLOG 5"/>
    <property type="match status" value="1"/>
</dbReference>
<dbReference type="InterPro" id="IPR000432">
    <property type="entry name" value="DNA_mismatch_repair_MutS_C"/>
</dbReference>
<dbReference type="InterPro" id="IPR007696">
    <property type="entry name" value="DNA_mismatch_repair_MutS_core"/>
</dbReference>
<dbReference type="GO" id="GO:0003677">
    <property type="term" value="F:DNA binding"/>
    <property type="evidence" value="ECO:0007669"/>
    <property type="project" value="UniProtKB-KW"/>
</dbReference>
<evidence type="ECO:0000259" key="5">
    <source>
        <dbReference type="PROSITE" id="PS00486"/>
    </source>
</evidence>
<comment type="caution">
    <text evidence="6">The sequence shown here is derived from an EMBL/GenBank/DDBJ whole genome shotgun (WGS) entry which is preliminary data.</text>
</comment>
<dbReference type="InterPro" id="IPR045076">
    <property type="entry name" value="MutS"/>
</dbReference>
<dbReference type="EMBL" id="JBDJPC010000009">
    <property type="protein sequence ID" value="KAL1490888.1"/>
    <property type="molecule type" value="Genomic_DNA"/>
</dbReference>
<name>A0ABD1E8K0_HYPHA</name>
<feature type="domain" description="DNA mismatch repair proteins mutS family" evidence="5">
    <location>
        <begin position="663"/>
        <end position="679"/>
    </location>
</feature>
<dbReference type="PANTHER" id="PTHR11361">
    <property type="entry name" value="DNA MISMATCH REPAIR PROTEIN MUTS FAMILY MEMBER"/>
    <property type="match status" value="1"/>
</dbReference>
<dbReference type="SMART" id="SM00382">
    <property type="entry name" value="AAA"/>
    <property type="match status" value="1"/>
</dbReference>
<dbReference type="Gene3D" id="3.40.50.300">
    <property type="entry name" value="P-loop containing nucleotide triphosphate hydrolases"/>
    <property type="match status" value="1"/>
</dbReference>
<dbReference type="Pfam" id="PF05192">
    <property type="entry name" value="MutS_III"/>
    <property type="match status" value="1"/>
</dbReference>
<dbReference type="Proteomes" id="UP001566132">
    <property type="component" value="Unassembled WGS sequence"/>
</dbReference>
<comment type="similarity">
    <text evidence="1">Belongs to the DNA mismatch repair MutS family.</text>
</comment>
<evidence type="ECO:0000256" key="3">
    <source>
        <dbReference type="ARBA" id="ARBA00022840"/>
    </source>
</evidence>
<dbReference type="Gene3D" id="1.10.1420.10">
    <property type="match status" value="1"/>
</dbReference>
<evidence type="ECO:0000313" key="7">
    <source>
        <dbReference type="Proteomes" id="UP001566132"/>
    </source>
</evidence>
<evidence type="ECO:0000256" key="2">
    <source>
        <dbReference type="ARBA" id="ARBA00022741"/>
    </source>
</evidence>
<accession>A0ABD1E8K0</accession>
<dbReference type="GO" id="GO:0007127">
    <property type="term" value="P:meiosis I"/>
    <property type="evidence" value="ECO:0007669"/>
    <property type="project" value="UniProtKB-ARBA"/>
</dbReference>
<dbReference type="AlphaFoldDB" id="A0ABD1E8K0"/>
<dbReference type="InterPro" id="IPR003593">
    <property type="entry name" value="AAA+_ATPase"/>
</dbReference>
<protein>
    <recommendedName>
        <fullName evidence="5">DNA mismatch repair proteins mutS family domain-containing protein</fullName>
    </recommendedName>
</protein>
<keyword evidence="7" id="KW-1185">Reference proteome</keyword>
<dbReference type="GO" id="GO:0005524">
    <property type="term" value="F:ATP binding"/>
    <property type="evidence" value="ECO:0007669"/>
    <property type="project" value="UniProtKB-KW"/>
</dbReference>
<keyword evidence="2" id="KW-0547">Nucleotide-binding</keyword>
<dbReference type="InterPro" id="IPR036187">
    <property type="entry name" value="DNA_mismatch_repair_MutS_sf"/>
</dbReference>
<reference evidence="6 7" key="1">
    <citation type="submission" date="2024-05" db="EMBL/GenBank/DDBJ databases">
        <title>Genetic variation in Jamaican populations of the coffee berry borer (Hypothenemus hampei).</title>
        <authorList>
            <person name="Errbii M."/>
            <person name="Myrie A."/>
        </authorList>
    </citation>
    <scope>NUCLEOTIDE SEQUENCE [LARGE SCALE GENOMIC DNA]</scope>
    <source>
        <strain evidence="6">JA-Hopewell-2020-01-JO</strain>
        <tissue evidence="6">Whole body</tissue>
    </source>
</reference>
<dbReference type="PROSITE" id="PS00486">
    <property type="entry name" value="DNA_MISMATCH_REPAIR_2"/>
    <property type="match status" value="1"/>
</dbReference>
<keyword evidence="3" id="KW-0067">ATP-binding</keyword>
<proteinExistence type="inferred from homology"/>
<dbReference type="InterPro" id="IPR027417">
    <property type="entry name" value="P-loop_NTPase"/>
</dbReference>
<dbReference type="SMART" id="SM00534">
    <property type="entry name" value="MUTSac"/>
    <property type="match status" value="1"/>
</dbReference>